<evidence type="ECO:0000256" key="4">
    <source>
        <dbReference type="ARBA" id="ARBA00023136"/>
    </source>
</evidence>
<dbReference type="InterPro" id="IPR000292">
    <property type="entry name" value="For/NO2_transpt"/>
</dbReference>
<dbReference type="EMBL" id="JAHLFE010000004">
    <property type="protein sequence ID" value="MBU3843277.1"/>
    <property type="molecule type" value="Genomic_DNA"/>
</dbReference>
<name>A0A948TED3_9GAMM</name>
<dbReference type="Gene3D" id="1.20.1080.10">
    <property type="entry name" value="Glycerol uptake facilitator protein"/>
    <property type="match status" value="1"/>
</dbReference>
<feature type="transmembrane region" description="Helical" evidence="6">
    <location>
        <begin position="138"/>
        <end position="167"/>
    </location>
</feature>
<dbReference type="InterPro" id="IPR023271">
    <property type="entry name" value="Aquaporin-like"/>
</dbReference>
<protein>
    <submittedName>
        <fullName evidence="7">Formate/nitrite transporter family protein</fullName>
    </submittedName>
</protein>
<sequence length="235" mass="25970">MMQSTFYQFTLKSLLAGICIGLGCVIYIASPIVYVGTFLFSLGLMTILIKGYYLYTGKVGDFTPSATFRLIYMFVLNGIACGATTYLFSLTRIDLSHIHDVVNVKLNDTMYSSFILAMGCGAMMHIAYYCFNKGKNPLYVIMPIMFFMLAGFEHCVANCGFFAMAQVHMTPEHWLRLALIVVGNGVGSLIFTKLLPPADLHDVHGVPPLFEREATTAPVVVKKSPDKDAQGNTRI</sequence>
<dbReference type="Pfam" id="PF01226">
    <property type="entry name" value="Form_Nir_trans"/>
    <property type="match status" value="1"/>
</dbReference>
<gene>
    <name evidence="7" type="ORF">H9847_00145</name>
</gene>
<evidence type="ECO:0000313" key="7">
    <source>
        <dbReference type="EMBL" id="MBU3843277.1"/>
    </source>
</evidence>
<dbReference type="AlphaFoldDB" id="A0A948TED3"/>
<keyword evidence="2 6" id="KW-0812">Transmembrane</keyword>
<dbReference type="PANTHER" id="PTHR30520">
    <property type="entry name" value="FORMATE TRANSPORTER-RELATED"/>
    <property type="match status" value="1"/>
</dbReference>
<keyword evidence="3 6" id="KW-1133">Transmembrane helix</keyword>
<evidence type="ECO:0000313" key="8">
    <source>
        <dbReference type="Proteomes" id="UP000733611"/>
    </source>
</evidence>
<keyword evidence="4 6" id="KW-0472">Membrane</keyword>
<dbReference type="PANTHER" id="PTHR30520:SF6">
    <property type="entry name" value="FORMATE_NITRATE FAMILY TRANSPORTER (EUROFUNG)"/>
    <property type="match status" value="1"/>
</dbReference>
<feature type="transmembrane region" description="Helical" evidence="6">
    <location>
        <begin position="9"/>
        <end position="29"/>
    </location>
</feature>
<evidence type="ECO:0000256" key="3">
    <source>
        <dbReference type="ARBA" id="ARBA00022989"/>
    </source>
</evidence>
<reference evidence="7" key="1">
    <citation type="journal article" date="2021" name="PeerJ">
        <title>Extensive microbial diversity within the chicken gut microbiome revealed by metagenomics and culture.</title>
        <authorList>
            <person name="Gilroy R."/>
            <person name="Ravi A."/>
            <person name="Getino M."/>
            <person name="Pursley I."/>
            <person name="Horton D.L."/>
            <person name="Alikhan N.F."/>
            <person name="Baker D."/>
            <person name="Gharbi K."/>
            <person name="Hall N."/>
            <person name="Watson M."/>
            <person name="Adriaenssens E.M."/>
            <person name="Foster-Nyarko E."/>
            <person name="Jarju S."/>
            <person name="Secka A."/>
            <person name="Antonio M."/>
            <person name="Oren A."/>
            <person name="Chaudhuri R.R."/>
            <person name="La Ragione R."/>
            <person name="Hildebrand F."/>
            <person name="Pallen M.J."/>
        </authorList>
    </citation>
    <scope>NUCLEOTIDE SEQUENCE</scope>
    <source>
        <strain evidence="7">378</strain>
    </source>
</reference>
<proteinExistence type="inferred from homology"/>
<dbReference type="GO" id="GO:0015707">
    <property type="term" value="P:nitrite transport"/>
    <property type="evidence" value="ECO:0007669"/>
    <property type="project" value="TreeGrafter"/>
</dbReference>
<feature type="transmembrane region" description="Helical" evidence="6">
    <location>
        <begin position="173"/>
        <end position="191"/>
    </location>
</feature>
<organism evidence="7 8">
    <name type="scientific">Candidatus Anaerobiospirillum pullicola</name>
    <dbReference type="NCBI Taxonomy" id="2838451"/>
    <lineage>
        <taxon>Bacteria</taxon>
        <taxon>Pseudomonadati</taxon>
        <taxon>Pseudomonadota</taxon>
        <taxon>Gammaproteobacteria</taxon>
        <taxon>Aeromonadales</taxon>
        <taxon>Succinivibrionaceae</taxon>
        <taxon>Anaerobiospirillum</taxon>
    </lineage>
</organism>
<feature type="transmembrane region" description="Helical" evidence="6">
    <location>
        <begin position="67"/>
        <end position="89"/>
    </location>
</feature>
<accession>A0A948TED3</accession>
<comment type="caution">
    <text evidence="7">The sequence shown here is derived from an EMBL/GenBank/DDBJ whole genome shotgun (WGS) entry which is preliminary data.</text>
</comment>
<evidence type="ECO:0000256" key="1">
    <source>
        <dbReference type="ARBA" id="ARBA00004141"/>
    </source>
</evidence>
<comment type="similarity">
    <text evidence="5">Belongs to the FNT transporter (TC 1.A.16) family.</text>
</comment>
<feature type="transmembrane region" description="Helical" evidence="6">
    <location>
        <begin position="109"/>
        <end position="131"/>
    </location>
</feature>
<evidence type="ECO:0000256" key="5">
    <source>
        <dbReference type="ARBA" id="ARBA00049660"/>
    </source>
</evidence>
<dbReference type="GO" id="GO:0005886">
    <property type="term" value="C:plasma membrane"/>
    <property type="evidence" value="ECO:0007669"/>
    <property type="project" value="TreeGrafter"/>
</dbReference>
<dbReference type="Proteomes" id="UP000733611">
    <property type="component" value="Unassembled WGS sequence"/>
</dbReference>
<comment type="subcellular location">
    <subcellularLocation>
        <location evidence="1">Membrane</location>
        <topology evidence="1">Multi-pass membrane protein</topology>
    </subcellularLocation>
</comment>
<evidence type="ECO:0000256" key="6">
    <source>
        <dbReference type="SAM" id="Phobius"/>
    </source>
</evidence>
<reference evidence="7" key="2">
    <citation type="submission" date="2021-04" db="EMBL/GenBank/DDBJ databases">
        <authorList>
            <person name="Gilroy R."/>
        </authorList>
    </citation>
    <scope>NUCLEOTIDE SEQUENCE</scope>
    <source>
        <strain evidence="7">378</strain>
    </source>
</reference>
<dbReference type="GO" id="GO:0015513">
    <property type="term" value="F:high-affinity secondary active nitrite transmembrane transporter activity"/>
    <property type="evidence" value="ECO:0007669"/>
    <property type="project" value="TreeGrafter"/>
</dbReference>
<evidence type="ECO:0000256" key="2">
    <source>
        <dbReference type="ARBA" id="ARBA00022692"/>
    </source>
</evidence>